<dbReference type="AlphaFoldDB" id="A0A1Q2LF16"/>
<evidence type="ECO:0000313" key="2">
    <source>
        <dbReference type="EMBL" id="AQQ59024.1"/>
    </source>
</evidence>
<dbReference type="RefSeq" id="WP_077388145.1">
    <property type="nucleotide sequence ID" value="NZ_CP019645.1"/>
</dbReference>
<evidence type="ECO:0000256" key="1">
    <source>
        <dbReference type="SAM" id="MobiDB-lite"/>
    </source>
</evidence>
<evidence type="ECO:0000313" key="3">
    <source>
        <dbReference type="Proteomes" id="UP000188298"/>
    </source>
</evidence>
<sequence length="73" mass="8308">MFHIVFNADQNYMKYVAVLITNIIHYTDTSKKYVDFAFHSTESKNKTQDSNISMQINGGGGAKPHNLGRKSRK</sequence>
<proteinExistence type="predicted"/>
<dbReference type="KEGG" id="hbl:XJ32_01665"/>
<feature type="region of interest" description="Disordered" evidence="1">
    <location>
        <begin position="45"/>
        <end position="73"/>
    </location>
</feature>
<dbReference type="Proteomes" id="UP000188298">
    <property type="component" value="Chromosome"/>
</dbReference>
<name>A0A1Q2LF16_9HELI</name>
<reference evidence="2 3" key="1">
    <citation type="submission" date="2017-02" db="EMBL/GenBank/DDBJ databases">
        <title>Whole genome sequencing of Helicobacter bilis strain AAQJH.</title>
        <authorList>
            <person name="Conlan S."/>
            <person name="Thomas P.J."/>
            <person name="Mullikin J."/>
            <person name="Palmore T.N."/>
            <person name="Frank K.M."/>
            <person name="Segre J.A."/>
        </authorList>
    </citation>
    <scope>NUCLEOTIDE SEQUENCE [LARGE SCALE GENOMIC DNA]</scope>
    <source>
        <strain evidence="2 3">AAQJH</strain>
    </source>
</reference>
<accession>A0A1Q2LF16</accession>
<gene>
    <name evidence="2" type="ORF">XJ32_01665</name>
</gene>
<dbReference type="EMBL" id="CP019645">
    <property type="protein sequence ID" value="AQQ59024.1"/>
    <property type="molecule type" value="Genomic_DNA"/>
</dbReference>
<organism evidence="2 3">
    <name type="scientific">Helicobacter bilis</name>
    <dbReference type="NCBI Taxonomy" id="37372"/>
    <lineage>
        <taxon>Bacteria</taxon>
        <taxon>Pseudomonadati</taxon>
        <taxon>Campylobacterota</taxon>
        <taxon>Epsilonproteobacteria</taxon>
        <taxon>Campylobacterales</taxon>
        <taxon>Helicobacteraceae</taxon>
        <taxon>Helicobacter</taxon>
    </lineage>
</organism>
<protein>
    <submittedName>
        <fullName evidence="2">Uncharacterized protein</fullName>
    </submittedName>
</protein>